<evidence type="ECO:0000313" key="2">
    <source>
        <dbReference type="EMBL" id="GAQ91880.1"/>
    </source>
</evidence>
<proteinExistence type="predicted"/>
<evidence type="ECO:0000313" key="3">
    <source>
        <dbReference type="Proteomes" id="UP000054558"/>
    </source>
</evidence>
<keyword evidence="3" id="KW-1185">Reference proteome</keyword>
<dbReference type="Proteomes" id="UP000054558">
    <property type="component" value="Unassembled WGS sequence"/>
</dbReference>
<feature type="region of interest" description="Disordered" evidence="1">
    <location>
        <begin position="632"/>
        <end position="734"/>
    </location>
</feature>
<feature type="compositionally biased region" description="Basic and acidic residues" evidence="1">
    <location>
        <begin position="354"/>
        <end position="363"/>
    </location>
</feature>
<dbReference type="EMBL" id="DF237823">
    <property type="protein sequence ID" value="GAQ91880.1"/>
    <property type="molecule type" value="Genomic_DNA"/>
</dbReference>
<feature type="region of interest" description="Disordered" evidence="1">
    <location>
        <begin position="285"/>
        <end position="475"/>
    </location>
</feature>
<feature type="compositionally biased region" description="Low complexity" evidence="1">
    <location>
        <begin position="185"/>
        <end position="194"/>
    </location>
</feature>
<name>A0A1Y1ILZ0_KLENI</name>
<feature type="compositionally biased region" description="Polar residues" evidence="1">
    <location>
        <begin position="440"/>
        <end position="457"/>
    </location>
</feature>
<feature type="region of interest" description="Disordered" evidence="1">
    <location>
        <begin position="175"/>
        <end position="194"/>
    </location>
</feature>
<feature type="compositionally biased region" description="Gly residues" evidence="1">
    <location>
        <begin position="370"/>
        <end position="382"/>
    </location>
</feature>
<feature type="region of interest" description="Disordered" evidence="1">
    <location>
        <begin position="205"/>
        <end position="261"/>
    </location>
</feature>
<evidence type="ECO:0000256" key="1">
    <source>
        <dbReference type="SAM" id="MobiDB-lite"/>
    </source>
</evidence>
<gene>
    <name evidence="2" type="ORF">KFL_008740030</name>
</gene>
<feature type="compositionally biased region" description="Polar residues" evidence="1">
    <location>
        <begin position="327"/>
        <end position="350"/>
    </location>
</feature>
<sequence>MLASFQQGHITQEEYDQHKRTLILALSKPILGSQHAASAPSRLALLTELKNRGCILDIEYQWARVPIVCQVDLARRPRKENRPPVGRGSGTEGGAKQSRGDRTGHHPYGGPLQNRGSNGSSAPPLQPSKYGPNIEHAAEHPLAPGTKEAFLLHRASLSGEGSEFVKGRRIKRQPSFAGLGHARRSASFSAGESSASEACTSAKKDLRSSLSFGSAPTPDGQRKTFRRSLSFGGRTTPTPDPSPREYGPPSRPTDPPVSLRLPPLAQRAPHARRLSLLEAATGLVRNPKEFATPEQGATDSEQTRTARRHRKETSQLKTLQVVESEPEPSTSKPRSWASKNKQSAQKSGSFGSAEDFRSGEQRRNLLQRGGWRGEGAGSGTSGSGFESGRLETSEGVPRVNDRRRSAYSSGEEGFWRRGTGSSATEWESGAETRRKEHGASAQSLSGRTARGYSTESGLESEDGLPRGSRAARRKGTVEKVARQLLENGHVLLKDWNKKGMKLVGLVKVDKGARSRGGSCATTDDDGDLNDVKQGFGACDLKDAPSRNTFLSGSKLQTAKRRVQSTLDTWRREACGPQPPEHFLTNGQIELLAELLPQTADDLTPVLSSSWTHRHGPYVLTIVRDALTAGQVPTRQPPVVTSASAPPRRPAPPLPSASINPPEAVPSVSEQSARSYGTWARKGRRSKHPPCDAEKACPPRVTAESDEDLDVFSPGVGSLPPERVGNPRAGHANRQDYLRRSQEKVLRRSLDAISRTSPVKTTLNL</sequence>
<organism evidence="2 3">
    <name type="scientific">Klebsormidium nitens</name>
    <name type="common">Green alga</name>
    <name type="synonym">Ulothrix nitens</name>
    <dbReference type="NCBI Taxonomy" id="105231"/>
    <lineage>
        <taxon>Eukaryota</taxon>
        <taxon>Viridiplantae</taxon>
        <taxon>Streptophyta</taxon>
        <taxon>Klebsormidiophyceae</taxon>
        <taxon>Klebsormidiales</taxon>
        <taxon>Klebsormidiaceae</taxon>
        <taxon>Klebsormidium</taxon>
    </lineage>
</organism>
<accession>A0A1Y1ILZ0</accession>
<protein>
    <submittedName>
        <fullName evidence="2">Uncharacterized protein</fullName>
    </submittedName>
</protein>
<dbReference type="AlphaFoldDB" id="A0A1Y1ILZ0"/>
<reference evidence="2 3" key="1">
    <citation type="journal article" date="2014" name="Nat. Commun.">
        <title>Klebsormidium flaccidum genome reveals primary factors for plant terrestrial adaptation.</title>
        <authorList>
            <person name="Hori K."/>
            <person name="Maruyama F."/>
            <person name="Fujisawa T."/>
            <person name="Togashi T."/>
            <person name="Yamamoto N."/>
            <person name="Seo M."/>
            <person name="Sato S."/>
            <person name="Yamada T."/>
            <person name="Mori H."/>
            <person name="Tajima N."/>
            <person name="Moriyama T."/>
            <person name="Ikeuchi M."/>
            <person name="Watanabe M."/>
            <person name="Wada H."/>
            <person name="Kobayashi K."/>
            <person name="Saito M."/>
            <person name="Masuda T."/>
            <person name="Sasaki-Sekimoto Y."/>
            <person name="Mashiguchi K."/>
            <person name="Awai K."/>
            <person name="Shimojima M."/>
            <person name="Masuda S."/>
            <person name="Iwai M."/>
            <person name="Nobusawa T."/>
            <person name="Narise T."/>
            <person name="Kondo S."/>
            <person name="Saito H."/>
            <person name="Sato R."/>
            <person name="Murakawa M."/>
            <person name="Ihara Y."/>
            <person name="Oshima-Yamada Y."/>
            <person name="Ohtaka K."/>
            <person name="Satoh M."/>
            <person name="Sonobe K."/>
            <person name="Ishii M."/>
            <person name="Ohtani R."/>
            <person name="Kanamori-Sato M."/>
            <person name="Honoki R."/>
            <person name="Miyazaki D."/>
            <person name="Mochizuki H."/>
            <person name="Umetsu J."/>
            <person name="Higashi K."/>
            <person name="Shibata D."/>
            <person name="Kamiya Y."/>
            <person name="Sato N."/>
            <person name="Nakamura Y."/>
            <person name="Tabata S."/>
            <person name="Ida S."/>
            <person name="Kurokawa K."/>
            <person name="Ohta H."/>
        </authorList>
    </citation>
    <scope>NUCLEOTIDE SEQUENCE [LARGE SCALE GENOMIC DNA]</scope>
    <source>
        <strain evidence="2 3">NIES-2285</strain>
    </source>
</reference>
<feature type="compositionally biased region" description="Polar residues" evidence="1">
    <location>
        <begin position="114"/>
        <end position="123"/>
    </location>
</feature>
<feature type="region of interest" description="Disordered" evidence="1">
    <location>
        <begin position="78"/>
        <end position="137"/>
    </location>
</feature>